<dbReference type="AlphaFoldDB" id="A0A9D1IR11"/>
<keyword evidence="4 6" id="KW-1133">Transmembrane helix</keyword>
<evidence type="ECO:0000256" key="5">
    <source>
        <dbReference type="ARBA" id="ARBA00023136"/>
    </source>
</evidence>
<comment type="similarity">
    <text evidence="2">Belongs to the GtrA family.</text>
</comment>
<dbReference type="Pfam" id="PF04138">
    <property type="entry name" value="GtrA_DPMS_TM"/>
    <property type="match status" value="1"/>
</dbReference>
<evidence type="ECO:0000256" key="1">
    <source>
        <dbReference type="ARBA" id="ARBA00004141"/>
    </source>
</evidence>
<name>A0A9D1IR11_9FIRM</name>
<organism evidence="8 9">
    <name type="scientific">Candidatus Aphodocola excrementigallinarum</name>
    <dbReference type="NCBI Taxonomy" id="2840670"/>
    <lineage>
        <taxon>Bacteria</taxon>
        <taxon>Bacillati</taxon>
        <taxon>Bacillota</taxon>
        <taxon>Bacilli</taxon>
        <taxon>Candidatus Aphodocola</taxon>
    </lineage>
</organism>
<protein>
    <submittedName>
        <fullName evidence="8">GtrA family protein</fullName>
    </submittedName>
</protein>
<feature type="domain" description="GtrA/DPMS transmembrane" evidence="7">
    <location>
        <begin position="17"/>
        <end position="142"/>
    </location>
</feature>
<dbReference type="Proteomes" id="UP000824074">
    <property type="component" value="Unassembled WGS sequence"/>
</dbReference>
<dbReference type="PANTHER" id="PTHR38459">
    <property type="entry name" value="PROPHAGE BACTOPRENOL-LINKED GLUCOSE TRANSLOCASE HOMOLOG"/>
    <property type="match status" value="1"/>
</dbReference>
<evidence type="ECO:0000313" key="9">
    <source>
        <dbReference type="Proteomes" id="UP000824074"/>
    </source>
</evidence>
<feature type="transmembrane region" description="Helical" evidence="6">
    <location>
        <begin position="116"/>
        <end position="136"/>
    </location>
</feature>
<evidence type="ECO:0000259" key="7">
    <source>
        <dbReference type="Pfam" id="PF04138"/>
    </source>
</evidence>
<dbReference type="PANTHER" id="PTHR38459:SF5">
    <property type="entry name" value="CELL WALL TEICHOIC ACID GLYCOSYLATION PROTEIN GTCA"/>
    <property type="match status" value="1"/>
</dbReference>
<dbReference type="InterPro" id="IPR007267">
    <property type="entry name" value="GtrA_DPMS_TM"/>
</dbReference>
<accession>A0A9D1IR11</accession>
<evidence type="ECO:0000256" key="3">
    <source>
        <dbReference type="ARBA" id="ARBA00022692"/>
    </source>
</evidence>
<reference evidence="8" key="1">
    <citation type="submission" date="2020-10" db="EMBL/GenBank/DDBJ databases">
        <authorList>
            <person name="Gilroy R."/>
        </authorList>
    </citation>
    <scope>NUCLEOTIDE SEQUENCE</scope>
    <source>
        <strain evidence="8">CHK193-30670</strain>
    </source>
</reference>
<dbReference type="GO" id="GO:0005886">
    <property type="term" value="C:plasma membrane"/>
    <property type="evidence" value="ECO:0007669"/>
    <property type="project" value="TreeGrafter"/>
</dbReference>
<proteinExistence type="inferred from homology"/>
<dbReference type="EMBL" id="DVMT01000046">
    <property type="protein sequence ID" value="HIU40552.1"/>
    <property type="molecule type" value="Genomic_DNA"/>
</dbReference>
<keyword evidence="5 6" id="KW-0472">Membrane</keyword>
<feature type="transmembrane region" description="Helical" evidence="6">
    <location>
        <begin position="93"/>
        <end position="110"/>
    </location>
</feature>
<reference evidence="8" key="2">
    <citation type="journal article" date="2021" name="PeerJ">
        <title>Extensive microbial diversity within the chicken gut microbiome revealed by metagenomics and culture.</title>
        <authorList>
            <person name="Gilroy R."/>
            <person name="Ravi A."/>
            <person name="Getino M."/>
            <person name="Pursley I."/>
            <person name="Horton D.L."/>
            <person name="Alikhan N.F."/>
            <person name="Baker D."/>
            <person name="Gharbi K."/>
            <person name="Hall N."/>
            <person name="Watson M."/>
            <person name="Adriaenssens E.M."/>
            <person name="Foster-Nyarko E."/>
            <person name="Jarju S."/>
            <person name="Secka A."/>
            <person name="Antonio M."/>
            <person name="Oren A."/>
            <person name="Chaudhuri R.R."/>
            <person name="La Ragione R."/>
            <person name="Hildebrand F."/>
            <person name="Pallen M.J."/>
        </authorList>
    </citation>
    <scope>NUCLEOTIDE SEQUENCE</scope>
    <source>
        <strain evidence="8">CHK193-30670</strain>
    </source>
</reference>
<feature type="transmembrane region" description="Helical" evidence="6">
    <location>
        <begin position="14"/>
        <end position="34"/>
    </location>
</feature>
<dbReference type="InterPro" id="IPR051401">
    <property type="entry name" value="GtrA_CellWall_Glycosyl"/>
</dbReference>
<evidence type="ECO:0000256" key="4">
    <source>
        <dbReference type="ARBA" id="ARBA00022989"/>
    </source>
</evidence>
<gene>
    <name evidence="8" type="ORF">IAB68_04565</name>
</gene>
<evidence type="ECO:0000256" key="6">
    <source>
        <dbReference type="SAM" id="Phobius"/>
    </source>
</evidence>
<comment type="subcellular location">
    <subcellularLocation>
        <location evidence="1">Membrane</location>
        <topology evidence="1">Multi-pass membrane protein</topology>
    </subcellularLocation>
</comment>
<evidence type="ECO:0000313" key="8">
    <source>
        <dbReference type="EMBL" id="HIU40552.1"/>
    </source>
</evidence>
<sequence length="145" mass="16850">MKKLFSLYKKYEEIINYLIIGGLTTVVGVGSKLLLLFTVLDQTNGVQLQIAEVISWFLAVLFAYFTNRAFVFKSKVKGKKQAKEAFDFVKGRVFTQLIQMFIMWFFVTLLKLDSDFWVVVFTLICQVMQIVLNYVISKFLVFKKA</sequence>
<comment type="caution">
    <text evidence="8">The sequence shown here is derived from an EMBL/GenBank/DDBJ whole genome shotgun (WGS) entry which is preliminary data.</text>
</comment>
<feature type="transmembrane region" description="Helical" evidence="6">
    <location>
        <begin position="54"/>
        <end position="72"/>
    </location>
</feature>
<keyword evidence="3 6" id="KW-0812">Transmembrane</keyword>
<evidence type="ECO:0000256" key="2">
    <source>
        <dbReference type="ARBA" id="ARBA00009399"/>
    </source>
</evidence>
<dbReference type="GO" id="GO:0000271">
    <property type="term" value="P:polysaccharide biosynthetic process"/>
    <property type="evidence" value="ECO:0007669"/>
    <property type="project" value="InterPro"/>
</dbReference>